<evidence type="ECO:0000313" key="1">
    <source>
        <dbReference type="EMBL" id="EIT71451.1"/>
    </source>
</evidence>
<evidence type="ECO:0000313" key="2">
    <source>
        <dbReference type="Proteomes" id="UP000003704"/>
    </source>
</evidence>
<proteinExistence type="predicted"/>
<dbReference type="Proteomes" id="UP000003704">
    <property type="component" value="Unassembled WGS sequence"/>
</dbReference>
<dbReference type="EMBL" id="AKGD01000001">
    <property type="protein sequence ID" value="EIT71451.1"/>
    <property type="molecule type" value="Genomic_DNA"/>
</dbReference>
<accession>I8I571</accession>
<gene>
    <name evidence="1" type="ORF">WQQ_15880</name>
</gene>
<name>I8I571_9GAMM</name>
<sequence length="37" mass="4145">MRTRVEMTKAALCCSKLTRLAQAFRYIADGEVGHFGL</sequence>
<protein>
    <submittedName>
        <fullName evidence="1">Uncharacterized protein</fullName>
    </submittedName>
</protein>
<dbReference type="STRING" id="1172194.WQQ_15880"/>
<dbReference type="AlphaFoldDB" id="I8I571"/>
<keyword evidence="2" id="KW-1185">Reference proteome</keyword>
<comment type="caution">
    <text evidence="1">The sequence shown here is derived from an EMBL/GenBank/DDBJ whole genome shotgun (WGS) entry which is preliminary data.</text>
</comment>
<reference evidence="1 2" key="1">
    <citation type="journal article" date="2012" name="J. Bacteriol.">
        <title>Genome Sequence of n-Alkane-Degrading Hydrocarboniphaga effusa Strain AP103T (ATCC BAA-332T).</title>
        <authorList>
            <person name="Chang H.K."/>
            <person name="Zylstra G.J."/>
            <person name="Chae J.C."/>
        </authorList>
    </citation>
    <scope>NUCLEOTIDE SEQUENCE [LARGE SCALE GENOMIC DNA]</scope>
    <source>
        <strain evidence="1 2">AP103</strain>
    </source>
</reference>
<organism evidence="1 2">
    <name type="scientific">Hydrocarboniphaga effusa AP103</name>
    <dbReference type="NCBI Taxonomy" id="1172194"/>
    <lineage>
        <taxon>Bacteria</taxon>
        <taxon>Pseudomonadati</taxon>
        <taxon>Pseudomonadota</taxon>
        <taxon>Gammaproteobacteria</taxon>
        <taxon>Nevskiales</taxon>
        <taxon>Nevskiaceae</taxon>
        <taxon>Hydrocarboniphaga</taxon>
    </lineage>
</organism>